<gene>
    <name evidence="4" type="ORF">RM780_27090</name>
</gene>
<protein>
    <submittedName>
        <fullName evidence="4">DUF4328 domain-containing protein</fullName>
    </submittedName>
</protein>
<organism evidence="4 5">
    <name type="scientific">Streptomyces boetiae</name>
    <dbReference type="NCBI Taxonomy" id="3075541"/>
    <lineage>
        <taxon>Bacteria</taxon>
        <taxon>Bacillati</taxon>
        <taxon>Actinomycetota</taxon>
        <taxon>Actinomycetes</taxon>
        <taxon>Kitasatosporales</taxon>
        <taxon>Streptomycetaceae</taxon>
        <taxon>Streptomyces</taxon>
    </lineage>
</organism>
<feature type="transmembrane region" description="Helical" evidence="2">
    <location>
        <begin position="116"/>
        <end position="139"/>
    </location>
</feature>
<keyword evidence="5" id="KW-1185">Reference proteome</keyword>
<dbReference type="EMBL" id="JAVREN010000082">
    <property type="protein sequence ID" value="MDT0310586.1"/>
    <property type="molecule type" value="Genomic_DNA"/>
</dbReference>
<accession>A0ABU2LGE3</accession>
<reference evidence="5" key="1">
    <citation type="submission" date="2023-07" db="EMBL/GenBank/DDBJ databases">
        <title>30 novel species of actinomycetes from the DSMZ collection.</title>
        <authorList>
            <person name="Nouioui I."/>
        </authorList>
    </citation>
    <scope>NUCLEOTIDE SEQUENCE [LARGE SCALE GENOMIC DNA]</scope>
    <source>
        <strain evidence="5">DSM 44917</strain>
    </source>
</reference>
<sequence length="280" mass="29194">MAHATPVAVPTPAPDGEVQAPPTAKGVPTPAPAADVPTPAPAPAEPEPQAAAGPEPPTAVPLPKLAAERRGAPAVRTGALTWLFWLLIACCTASAALLAGTFGYDGTAVGGGLDLWITLGTGLHAAHVAVSAALVVSWLRWFAAARRRAEALAPGRLRYRPWMAGLCWFLPMANLVLPKQIANDMWHAASRPSRSGGMAPHGRVNAWWGTALLLALPAAAPRLLPLDQPWDRNGGYELDLPLAVVMLASYAATVAAAVAALVFARRLSAMQRAALRATRR</sequence>
<dbReference type="Proteomes" id="UP001183388">
    <property type="component" value="Unassembled WGS sequence"/>
</dbReference>
<evidence type="ECO:0000256" key="2">
    <source>
        <dbReference type="SAM" id="Phobius"/>
    </source>
</evidence>
<feature type="transmembrane region" description="Helical" evidence="2">
    <location>
        <begin position="204"/>
        <end position="220"/>
    </location>
</feature>
<dbReference type="RefSeq" id="WP_311633552.1">
    <property type="nucleotide sequence ID" value="NZ_JAVREN010000082.1"/>
</dbReference>
<proteinExistence type="predicted"/>
<feature type="transmembrane region" description="Helical" evidence="2">
    <location>
        <begin position="79"/>
        <end position="104"/>
    </location>
</feature>
<dbReference type="Pfam" id="PF14219">
    <property type="entry name" value="DUF4328"/>
    <property type="match status" value="1"/>
</dbReference>
<comment type="caution">
    <text evidence="4">The sequence shown here is derived from an EMBL/GenBank/DDBJ whole genome shotgun (WGS) entry which is preliminary data.</text>
</comment>
<name>A0ABU2LGE3_9ACTN</name>
<keyword evidence="2" id="KW-1133">Transmembrane helix</keyword>
<evidence type="ECO:0000313" key="5">
    <source>
        <dbReference type="Proteomes" id="UP001183388"/>
    </source>
</evidence>
<keyword evidence="2" id="KW-0812">Transmembrane</keyword>
<feature type="region of interest" description="Disordered" evidence="1">
    <location>
        <begin position="1"/>
        <end position="61"/>
    </location>
</feature>
<keyword evidence="2" id="KW-0472">Membrane</keyword>
<feature type="transmembrane region" description="Helical" evidence="2">
    <location>
        <begin position="240"/>
        <end position="264"/>
    </location>
</feature>
<feature type="compositionally biased region" description="Low complexity" evidence="1">
    <location>
        <begin position="1"/>
        <end position="10"/>
    </location>
</feature>
<feature type="domain" description="DUF4328" evidence="3">
    <location>
        <begin position="123"/>
        <end position="268"/>
    </location>
</feature>
<evidence type="ECO:0000256" key="1">
    <source>
        <dbReference type="SAM" id="MobiDB-lite"/>
    </source>
</evidence>
<evidence type="ECO:0000259" key="3">
    <source>
        <dbReference type="Pfam" id="PF14219"/>
    </source>
</evidence>
<evidence type="ECO:0000313" key="4">
    <source>
        <dbReference type="EMBL" id="MDT0310586.1"/>
    </source>
</evidence>
<dbReference type="InterPro" id="IPR025565">
    <property type="entry name" value="DUF4328"/>
</dbReference>